<gene>
    <name evidence="1" type="ORF">GGP61_002599</name>
</gene>
<dbReference type="RefSeq" id="WP_162891514.1">
    <property type="nucleotide sequence ID" value="NZ_CALTRV010000002.1"/>
</dbReference>
<name>A0A9X2QEH2_9BACT</name>
<organism evidence="1 2">
    <name type="scientific">Salinibacter ruber</name>
    <dbReference type="NCBI Taxonomy" id="146919"/>
    <lineage>
        <taxon>Bacteria</taxon>
        <taxon>Pseudomonadati</taxon>
        <taxon>Rhodothermota</taxon>
        <taxon>Rhodothermia</taxon>
        <taxon>Rhodothermales</taxon>
        <taxon>Salinibacteraceae</taxon>
        <taxon>Salinibacter</taxon>
    </lineage>
</organism>
<dbReference type="InterPro" id="IPR019270">
    <property type="entry name" value="DUF2283"/>
</dbReference>
<evidence type="ECO:0000313" key="2">
    <source>
        <dbReference type="Proteomes" id="UP001155057"/>
    </source>
</evidence>
<dbReference type="Pfam" id="PF10049">
    <property type="entry name" value="DUF2283"/>
    <property type="match status" value="1"/>
</dbReference>
<dbReference type="AlphaFoldDB" id="A0A9X2QEH2"/>
<dbReference type="Proteomes" id="UP001155057">
    <property type="component" value="Unassembled WGS sequence"/>
</dbReference>
<protein>
    <submittedName>
        <fullName evidence="1">Uncharacterized protein YuzE</fullName>
    </submittedName>
</protein>
<sequence length="76" mass="8126">MKVTYDSEADVLCLVLRDEPPLNAVEEPNGVVVSYGEDGEPVSVEFLNAAARNLTTADELSVTVQTSSPRPETTTS</sequence>
<evidence type="ECO:0000313" key="1">
    <source>
        <dbReference type="EMBL" id="MCS3710973.1"/>
    </source>
</evidence>
<reference evidence="1" key="1">
    <citation type="submission" date="2022-08" db="EMBL/GenBank/DDBJ databases">
        <title>Genomic Encyclopedia of Type Strains, Phase V (KMG-V): Genome sequencing to study the core and pangenomes of soil and plant-associated prokaryotes.</title>
        <authorList>
            <person name="Whitman W."/>
        </authorList>
    </citation>
    <scope>NUCLEOTIDE SEQUENCE</scope>
    <source>
        <strain evidence="1">SP3049</strain>
    </source>
</reference>
<proteinExistence type="predicted"/>
<comment type="caution">
    <text evidence="1">The sequence shown here is derived from an EMBL/GenBank/DDBJ whole genome shotgun (WGS) entry which is preliminary data.</text>
</comment>
<dbReference type="EMBL" id="JANUAE010000009">
    <property type="protein sequence ID" value="MCS3710973.1"/>
    <property type="molecule type" value="Genomic_DNA"/>
</dbReference>
<accession>A0A9X2QEH2</accession>